<comment type="subcellular location">
    <subcellularLocation>
        <location evidence="1 10">Cell outer membrane</location>
        <topology evidence="1 10">Multi-pass membrane protein</topology>
    </subcellularLocation>
</comment>
<evidence type="ECO:0000256" key="5">
    <source>
        <dbReference type="ARBA" id="ARBA00022692"/>
    </source>
</evidence>
<dbReference type="Pfam" id="PF00593">
    <property type="entry name" value="TonB_dep_Rec_b-barrel"/>
    <property type="match status" value="1"/>
</dbReference>
<keyword evidence="12" id="KW-0732">Signal</keyword>
<evidence type="ECO:0000259" key="14">
    <source>
        <dbReference type="Pfam" id="PF07715"/>
    </source>
</evidence>
<evidence type="ECO:0000313" key="15">
    <source>
        <dbReference type="EMBL" id="SAI74211.1"/>
    </source>
</evidence>
<evidence type="ECO:0000256" key="3">
    <source>
        <dbReference type="ARBA" id="ARBA00022448"/>
    </source>
</evidence>
<dbReference type="InterPro" id="IPR039426">
    <property type="entry name" value="TonB-dep_rcpt-like"/>
</dbReference>
<dbReference type="Proteomes" id="UP000076825">
    <property type="component" value="Chromosome 1"/>
</dbReference>
<dbReference type="InterPro" id="IPR036942">
    <property type="entry name" value="Beta-barrel_TonB_sf"/>
</dbReference>
<proteinExistence type="inferred from homology"/>
<dbReference type="EMBL" id="LT546645">
    <property type="protein sequence ID" value="SAI74211.1"/>
    <property type="molecule type" value="Genomic_DNA"/>
</dbReference>
<dbReference type="KEGG" id="btrm:SAMEA390648704106"/>
<name>A0A157SV53_9BORD</name>
<keyword evidence="8 15" id="KW-0675">Receptor</keyword>
<keyword evidence="5 10" id="KW-0812">Transmembrane</keyword>
<dbReference type="Gene3D" id="2.40.170.20">
    <property type="entry name" value="TonB-dependent receptor, beta-barrel domain"/>
    <property type="match status" value="1"/>
</dbReference>
<feature type="domain" description="TonB-dependent receptor-like beta-barrel" evidence="13">
    <location>
        <begin position="246"/>
        <end position="657"/>
    </location>
</feature>
<comment type="similarity">
    <text evidence="2 10 11">Belongs to the TonB-dependent receptor family.</text>
</comment>
<feature type="signal peptide" evidence="12">
    <location>
        <begin position="1"/>
        <end position="30"/>
    </location>
</feature>
<dbReference type="GO" id="GO:0009279">
    <property type="term" value="C:cell outer membrane"/>
    <property type="evidence" value="ECO:0007669"/>
    <property type="project" value="UniProtKB-SubCell"/>
</dbReference>
<sequence length="696" mass="75966">MSLSFCSYARRARAFAVTLAAAAPAAAQHAGDVIDTLAPISVTSRPEEEAPGARTAVTLESAGLPAARSFITAAEVQSTNVGRDISNVFRRVPGVVANSIDQGDTGNGFKMRGFATQGTHGADTAVYVDGVPQNLPSSEAGAGHGPAFLEWLTPDMIGGISVVKGPISALYGDQHRAGAVQIHTPWEDAVSNASVTVESYGGRRASLVYAGGHDALQSLFVADVYRTDSNRKRADNERQNFLWKIWLPYEGGRYSLSVNHYHARYHAAGFLLYSDLQAGAVDPSDVQYDTPAYGRNTQTGLVFNRSPLNAEEGWYATFYLQDMKRRRAATAAVNQHNVGVDDRYFMGGRLAHNIALGERGALFVGADLRRDKGDGYRRRYMNDVPTDNYLVNLNMDLVTYGLFAQGQYRPADSLKLLAGVRYDAFHYDIDNRKLPAASARYHGSVVTPKFGLAWSPLRELDLFANVAEGFRSPAAQQISPGGGLGPLGAPGGIANTSIQPSKVRSYDVGFTVRPVPDWTLSGAAYYVQNEDEIVLTAPDTYSSVGETTRKGFELETRYRVSPAFDIYASYGRILEAEIKNPLPGSGARLSVPRDTLKAGVAYRTALGPGHLTLHADAFLTRRIPYYSGTPLRGQTMPSYTRYDLRATYDYRDYQVSAYWVSQPHRYASEAAYATAAGLWIAPQPRHLVGLNLRRYF</sequence>
<evidence type="ECO:0000256" key="6">
    <source>
        <dbReference type="ARBA" id="ARBA00023077"/>
    </source>
</evidence>
<protein>
    <submittedName>
        <fullName evidence="15">TonB-dependent receptor</fullName>
    </submittedName>
</protein>
<feature type="chain" id="PRO_5009816883" evidence="12">
    <location>
        <begin position="31"/>
        <end position="696"/>
    </location>
</feature>
<dbReference type="GO" id="GO:0015344">
    <property type="term" value="F:siderophore uptake transmembrane transporter activity"/>
    <property type="evidence" value="ECO:0007669"/>
    <property type="project" value="TreeGrafter"/>
</dbReference>
<gene>
    <name evidence="15" type="primary">cirA_2</name>
    <name evidence="15" type="ORF">SAMEA3906487_04106</name>
</gene>
<dbReference type="eggNOG" id="COG4771">
    <property type="taxonomic scope" value="Bacteria"/>
</dbReference>
<evidence type="ECO:0000256" key="11">
    <source>
        <dbReference type="RuleBase" id="RU003357"/>
    </source>
</evidence>
<keyword evidence="9 10" id="KW-0998">Cell outer membrane</keyword>
<accession>A0A157SV53</accession>
<evidence type="ECO:0000256" key="7">
    <source>
        <dbReference type="ARBA" id="ARBA00023136"/>
    </source>
</evidence>
<dbReference type="Pfam" id="PF07715">
    <property type="entry name" value="Plug"/>
    <property type="match status" value="1"/>
</dbReference>
<keyword evidence="4 10" id="KW-1134">Transmembrane beta strand</keyword>
<keyword evidence="3 10" id="KW-0813">Transport</keyword>
<dbReference type="PANTHER" id="PTHR30069:SF39">
    <property type="entry name" value="BLL6183 PROTEIN"/>
    <property type="match status" value="1"/>
</dbReference>
<evidence type="ECO:0000256" key="1">
    <source>
        <dbReference type="ARBA" id="ARBA00004571"/>
    </source>
</evidence>
<dbReference type="PROSITE" id="PS52016">
    <property type="entry name" value="TONB_DEPENDENT_REC_3"/>
    <property type="match status" value="1"/>
</dbReference>
<feature type="domain" description="TonB-dependent receptor plug" evidence="14">
    <location>
        <begin position="64"/>
        <end position="178"/>
    </location>
</feature>
<dbReference type="InterPro" id="IPR000531">
    <property type="entry name" value="Beta-barrel_TonB"/>
</dbReference>
<dbReference type="InterPro" id="IPR012910">
    <property type="entry name" value="Plug_dom"/>
</dbReference>
<evidence type="ECO:0000256" key="12">
    <source>
        <dbReference type="SAM" id="SignalP"/>
    </source>
</evidence>
<dbReference type="Gene3D" id="2.170.130.10">
    <property type="entry name" value="TonB-dependent receptor, plug domain"/>
    <property type="match status" value="1"/>
</dbReference>
<organism evidence="15 16">
    <name type="scientific">Bordetella trematum</name>
    <dbReference type="NCBI Taxonomy" id="123899"/>
    <lineage>
        <taxon>Bacteria</taxon>
        <taxon>Pseudomonadati</taxon>
        <taxon>Pseudomonadota</taxon>
        <taxon>Betaproteobacteria</taxon>
        <taxon>Burkholderiales</taxon>
        <taxon>Alcaligenaceae</taxon>
        <taxon>Bordetella</taxon>
    </lineage>
</organism>
<dbReference type="GO" id="GO:0044718">
    <property type="term" value="P:siderophore transmembrane transport"/>
    <property type="evidence" value="ECO:0007669"/>
    <property type="project" value="TreeGrafter"/>
</dbReference>
<evidence type="ECO:0000256" key="4">
    <source>
        <dbReference type="ARBA" id="ARBA00022452"/>
    </source>
</evidence>
<reference evidence="15 16" key="1">
    <citation type="submission" date="2016-04" db="EMBL/GenBank/DDBJ databases">
        <authorList>
            <consortium name="Pathogen Informatics"/>
        </authorList>
    </citation>
    <scope>NUCLEOTIDE SEQUENCE [LARGE SCALE GENOMIC DNA]</scope>
    <source>
        <strain evidence="15 16">H044680328</strain>
    </source>
</reference>
<evidence type="ECO:0000313" key="16">
    <source>
        <dbReference type="Proteomes" id="UP000076825"/>
    </source>
</evidence>
<dbReference type="GeneID" id="56588679"/>
<dbReference type="PANTHER" id="PTHR30069">
    <property type="entry name" value="TONB-DEPENDENT OUTER MEMBRANE RECEPTOR"/>
    <property type="match status" value="1"/>
</dbReference>
<dbReference type="OrthoDB" id="9760620at2"/>
<evidence type="ECO:0000256" key="9">
    <source>
        <dbReference type="ARBA" id="ARBA00023237"/>
    </source>
</evidence>
<evidence type="ECO:0000259" key="13">
    <source>
        <dbReference type="Pfam" id="PF00593"/>
    </source>
</evidence>
<keyword evidence="7 10" id="KW-0472">Membrane</keyword>
<evidence type="ECO:0000256" key="2">
    <source>
        <dbReference type="ARBA" id="ARBA00009810"/>
    </source>
</evidence>
<evidence type="ECO:0000256" key="10">
    <source>
        <dbReference type="PROSITE-ProRule" id="PRU01360"/>
    </source>
</evidence>
<dbReference type="STRING" id="123899.SAMEA3906487_04106"/>
<dbReference type="SUPFAM" id="SSF56935">
    <property type="entry name" value="Porins"/>
    <property type="match status" value="1"/>
</dbReference>
<dbReference type="InterPro" id="IPR037066">
    <property type="entry name" value="Plug_dom_sf"/>
</dbReference>
<evidence type="ECO:0000256" key="8">
    <source>
        <dbReference type="ARBA" id="ARBA00023170"/>
    </source>
</evidence>
<dbReference type="AlphaFoldDB" id="A0A157SV53"/>
<keyword evidence="6 11" id="KW-0798">TonB box</keyword>
<dbReference type="PATRIC" id="fig|123899.6.peg.4103"/>
<dbReference type="RefSeq" id="WP_025512656.1">
    <property type="nucleotide sequence ID" value="NZ_CP016340.1"/>
</dbReference>
<keyword evidence="16" id="KW-1185">Reference proteome</keyword>